<keyword evidence="13" id="KW-1185">Reference proteome</keyword>
<gene>
    <name evidence="12" type="primary">MDN1</name>
    <name evidence="12" type="ORF">Q9L58_005297</name>
</gene>
<feature type="compositionally biased region" description="Acidic residues" evidence="10">
    <location>
        <begin position="4177"/>
        <end position="4202"/>
    </location>
</feature>
<feature type="compositionally biased region" description="Acidic residues" evidence="10">
    <location>
        <begin position="4462"/>
        <end position="4476"/>
    </location>
</feature>
<evidence type="ECO:0000313" key="12">
    <source>
        <dbReference type="EMBL" id="KAL0635764.1"/>
    </source>
</evidence>
<dbReference type="Pfam" id="PF17865">
    <property type="entry name" value="AAA_lid_5"/>
    <property type="match status" value="1"/>
</dbReference>
<dbReference type="Pfam" id="PF17867">
    <property type="entry name" value="AAA_lid_7"/>
    <property type="match status" value="3"/>
</dbReference>
<keyword evidence="7 9" id="KW-0143">Chaperone</keyword>
<feature type="domain" description="VWFA" evidence="11">
    <location>
        <begin position="4627"/>
        <end position="4829"/>
    </location>
</feature>
<dbReference type="Gene3D" id="3.40.50.300">
    <property type="entry name" value="P-loop containing nucleotide triphosphate hydrolases"/>
    <property type="match status" value="6"/>
</dbReference>
<keyword evidence="5 9" id="KW-0547">Nucleotide-binding</keyword>
<dbReference type="InterPro" id="IPR040848">
    <property type="entry name" value="AAA_lid_7"/>
</dbReference>
<feature type="compositionally biased region" description="Low complexity" evidence="10">
    <location>
        <begin position="4343"/>
        <end position="4353"/>
    </location>
</feature>
<feature type="compositionally biased region" description="Basic and acidic residues" evidence="10">
    <location>
        <begin position="4159"/>
        <end position="4175"/>
    </location>
</feature>
<evidence type="ECO:0000256" key="8">
    <source>
        <dbReference type="ARBA" id="ARBA00023242"/>
    </source>
</evidence>
<dbReference type="InterPro" id="IPR012099">
    <property type="entry name" value="Midasin"/>
</dbReference>
<evidence type="ECO:0000256" key="7">
    <source>
        <dbReference type="ARBA" id="ARBA00023186"/>
    </source>
</evidence>
<sequence length="4834" mass="540153">MDCTGFDARLLSSPLAPSLPNDVLALLSGPLPVNNQLYLNTLSHLAIDPKFTELVFVCYEPLFADLAARWRGFARPEQVAAAFARVLPVAPYLAGLAEEFVMRQSVAAGDYFLAQMAVLDEAQVAVVEAGCVDVLVAYWRLMSFRAEAFRGMVKMENVAPLLRHPEGVVRYMAVRVMSVVLKVADAAREEMLRKYGVGNDSEAVMGYYEGKEVDYGFLVLLEGERLKKLAEEAESAKAHIVETSAQRRLILSEDLSPLTADLCGILTTRLGGPPSTLSKIISTPTTIANIYSLALTLRKSPPILITGPSGSGKTFLVHQIAHTLNTLDTLISIHLGDQTDAKLLVGAYTTADTPGSFEWRPGVLTTAVKEGRWVLVEDIDKAPTEVLSVLLPLMERGELVIPSRGETVVAARGFRLIATMRTTGSSKSDNIHILGSRLWNRVDFALPAEDELHTIITTRFPTLTAVSPSLMRVYRAAQDLYRDPGFFALSKTSLGRQISPRDLIKWCTRTAALFTSASVTGAPGEALPQALFDDIFMEAVDCFGGSLQTTAARKLVVHRIADEMQIASQRVDHFLNGHVPRYQVTASQLVVGRARLKRRKRRGKPAQQKRPFATTNHALRLLEQVGVAVRGCEPVLLVGETGTGKTTVVQQMADLLGVDLTVMNLSQQTESADLLGGYKPVDVRTLAVPLKETFEGLFEKTFSAKRNKRFLEVLHKCWGKQQWNRVITLWGEAVKMADNFFAAPLDEKVEGEAPKKRRKLDSMDRAALQAEWTKFSRDLATLERQSSQVSKSFAFSFVEGSLIKAARNGDWVLLDEINLAAPDTLESIADLLKDGRDGDTRSILLSEKGDVERVNAHPDFRIFACMNPATDVGKRDLPSGLRSRFTELYVVSPDQDLGNLLAIVSEYLGQLVAGDERAVLDISQLYLEAKKLAEGHKLVDGANQRPHFSMRTLTRTLSYVVEIVSVYGLRRSLYEGFCMSFLTLLDRTSEAVLLPVIEKFILGNQKNVRSLISQIPRRPVDVDGSEYVQFKHYWMHRGSQDPEEQPHYIITPFVERNMLNLVRATATRRFPVLIQGPTSSGKTSMIEYLAKRTGHKFVRINNHEHTDLQEYLGSYVSDNTGTLRFQEGILVEALRKGYWIVLDELNLAPTDVLEALNRLLDDNRELMIPETQEVVRPHREFMLFATQNPPGVYGGRKVLSRAFRNRFLELHFDDIPEGELETILRERCGVAPSYCGRIVKVYRELSLLRQSTRLFEQKNSFATLRDLFRWANREAVGYQQLADNGYMLLAERVRKEDEKLAVKKVIESVMKVTIDEATLYSPEATPEYQLVMRLESDIVWTKAMRRLYSLVAHSLRNNEPVLLVGETGCGKTTVCQMLAEAFGKTLQIVNAHQNTETGDIIGAQRPIRNRTTYTAELVNDLLLALRTYTPATGFTSMDLSGLLESYDGLDAGFTELMPNELRARIELNRVRVKALFEWSDGSLIQAMKEGQFFLLDEISLADDSVLERLNSVLEPARGILLAEKGPEESQVTAMDGFQFLATMNPGGDYGKKELSPALRNRFTEIWVPPMSDYEDVLQIVRAKLAPFALHHADAIVRFAQWFSETYHFASSTISIRDVLAWTMFVNMCDPQNPTFGLLHGAALVFIDGLGANPSAILMSTAAEDLAKEKQKCVLKLSELSGRDLAAIYEQPFSLAIDDTSLRLGDFSLPRAMGSIADVSFNLEAPTTGVNAMRVVRAMQLRKPILLEGSPGVGKTSLVSALAVASGNPLTRINLSEQTDLMDLFGSDVPVEGGHSGEFAWRDAPFLQAMQRGHWVLLDEMNLASQSVLEGLNACLDHRGEAYIAELDRSFKCHPNFAVFAAQNPHHQGGGRKGLPASFVNRFTVVYVDTLNLEDLQLIATRLYPNIPQDEVSKVITFVVLLDREVSQKRSFGHIGGPWEFNLRDTLRWLGLLSSTEGLVAFRNPSEFVDIIIKQRFRTAEDRTRVDELFQQVFGNAPPKRQLYHQLSKDHLQVGHALLARRGGAQPVSTRGIALLKRNLPCLETIMTAVQQRTPVILVGPSGAGKSSIIKLLASVAGAELDEIALNSDIDTTDIVGGFEQVDISRSISSLFLELQKFLAQSTIEALRDGFVPRTAVLALFKHVVSVDGTFGFDKLHHLHSALKSIESESGSGLFVKFIHTCESLISQAYQASIARFEWVDGMLIHAVEQGKWLVLDNANLCSPSVLDRLNSLLELNGYLIVNEHNDKNGEPKLVRPHPNFRLFLTMDPRHGELSRAMRNRGMEIYMDSGSLNPMILIAEMDDIERSKLAQYSASITESSMALYSDINRLISIEVETDVYENLAWIIFSHLPRDQMELLGRWKSHIATSQLNSAKLGIVADVVNSLAHLKNHPRVGKLLEDFLGFLSRELSLGEAFGEAQSINPMRNTSLLSPGVRKKYELEESVAVLNRIYECTREVWGIKKVEEDILQRSTTTRMKEMTFLEKSASKNKSTPGFGGSVGLPLFGFLSAVRRSLEHWLNEDVSTQTSMIAVARVLELLDLWRDMVELSSTHNLNESVFHVYLALLEEWLGQSKETVLATLVEATENALRTFRLPLQLTTGFSMELLWNEMRPSVPSSLSSWDAYHQLQKVADRFDSVASHFKGSFETIAALKSSLLEALTAVLTSSAEIGELIQGLDGTIAQLESSSSARLGRRKSLVKITFDYLLKFKALKFSSVAGETSIIQLHRQSYDSVSYTQAMDLFESLELMLGGKPSSGILDGFRDLISTTPNAALKSVVEEHFVHTIDGLVRIGSAPSPSDSLALAGKAWAHYAIGCLKLYVPNCAFDPAMKPLVQRERYLKRKNEFRHRIEAEKTFELRFAGQEDNLQIQLLEGRIKDLGEEPPNSLIVRPDDSEMSPLQGDLLNLLQVVVHTNPHERLLLSILERRSGHKDEEVLFQKNLSQIVERLRRGYPLYKDLVDPILGFVYSLKLGLSIASMDANESKFATSLIDPTRIISRGLFSNPSSDDREDIKLLRLWQVAACLASEGYAKTEQTSKDAVNGIFESFFETWKAKIAKEQEEAAANASLYRYTGEEENAEETELAAMFPTYEQDLEGKTISSGYDHRGLACQIALCHSAIYLATNSESITLSSLTRRGVSALVKSVGHEDVFSVSPGKTEAFLPAIVLSLKETLEWIGGSTSQTYDFYTEENMEQARKLVVIVENAHARLTHILETWPEHVTLQDAVETCQQLLDLPNTTPIAQFLVHVEKLHQHLNEWQGVASTEYSVAEHYDTVTKLIISWRRLELTTWPRLFDIEDEKCRTEADSWWFFVYESVIENPLQLLHEGQSLKEHVEQLLSALVSFIESSSVSQFLHRLQLLRAFEQHTLRLCDDYSGMNLMQKGLYNLIAYYSQYESVSREATAKHRKKFQKSMSEVVLLASWKDTNILALRDSAKRSHKKLFRVVKGYRHAINQPMSPLIQGGMPGVLAEHPTTGVVDSETAASPINLEVVKGIYEKRIRKWSERPGRLQDLPAAVQMMRRVAQIPEDRAETINFIEEFSSSVVSTIKQLQSETPGTLNEETKEIAKHLKTRKRKAFTDALKELKNMGLRSNLSIALLGKQATLERVLAVADPIDNGQSGINRSSISENHHFLRVVEILPKIRKAVVEHSPDLTGAEVARSVGFLEHLLSMTLDQRTSISATLKDLEHAQASMARFNIMSNLNLEDITLHGKSELQSYADLERRFQWLPKVLDLAVELLKIHSDFGGKKFENAEISFNDSQKATIRLNDLFSAKRKLLIHDGIWEHSTKLLMEEAQAALSLLKENMESIRNNDPEIAYTTTQVLSWVSPSSLPSQQNDVSQSATLESLDSCLQTLCDSVFVTLQQLKEAQSAYPLSVQDPGWLLRHQSASSSSLKALHAGQITRRMDDAIALVSQIQPLDTLNSQAVRALFAAYQPIIQEYTNICYKTVQETLAQHRSICKATHILCTSASTLLLKGFCTPQEKGDPESGQSNGVEGGTGLGEGEGQDDISKDIKADEDLSELAQEKDKEERKDEIEDEKDAVGIEDEMEGQLGDMPEKEDDEKGSGDEKDEDEMDEETGDVDDLDPTAVDEKLWDGKGDDDAREKEGDGTKNQETPGEDMEAKKEENGKEKEGENMEGKEGEEEEGDESEGEGADQDDDVRQQDGKETTDAHIPEVDTLDLPDNMELDGDEKSGEEEEDGDMNMDNLSEVGDDGEEVKEDEKGDKQDSFPDLDAPENEANAEELEGKDEEEGEEGEGEESGEGQMDEEEGPEEDEEQGTEQPDNLLKTRNEDDSKESEDTVPSDIQGVEGGNDEQDANKETSAQRESGEEAKSGETHGKGTDDTQTQEETTGQASAQEANSAQDQQNKREEQTEQDSSFRKVGDVLEKWHQQRRQILNAKEDEERPPLENMELDDPEFEHLPNDDTTADTQALGAATEDQAHSLDDSMAIDSGVNELQEAFQDMEPEEETEGADNENESRPENQQLAREEQETQAGAMIGESREQRAQRQRQSEEGMDLDNEPEETTSTIPIEPNSDSSLTRLGGTRPRDEARQLWQHYEQSTKDLSMGLCEQLRLILEPTLATKMRGDFRTGKRLNMKRIIPYIASQYKKDKIWMRRTKPSKRQYQVMIAVDDSKSMAESDSVALAFETVALVAKALSQLEVGQISIVSFGETTRLIHPFDQPFTSEAGVKVFECFSFDQLRTNVKTLVETSMGIFESVKVNSSADLWQLEIIISDGVCEDHETLRRLVRKAQEEKIMIVFVILDSVRESSILNMNQVRFEMTADGTQELKMDRYLDSFPFGFYLVVNDIRELPGILALALRQWLAEIVDATA</sequence>
<dbReference type="PANTHER" id="PTHR48103">
    <property type="entry name" value="MIDASIN-RELATED"/>
    <property type="match status" value="1"/>
</dbReference>
<feature type="compositionally biased region" description="Basic and acidic residues" evidence="10">
    <location>
        <begin position="4008"/>
        <end position="4034"/>
    </location>
</feature>
<dbReference type="PROSITE" id="PS50234">
    <property type="entry name" value="VWFA"/>
    <property type="match status" value="1"/>
</dbReference>
<feature type="compositionally biased region" description="Acidic residues" evidence="10">
    <location>
        <begin position="4515"/>
        <end position="4525"/>
    </location>
</feature>
<feature type="compositionally biased region" description="Polar residues" evidence="10">
    <location>
        <begin position="4354"/>
        <end position="4365"/>
    </location>
</feature>
<comment type="similarity">
    <text evidence="3 9">Belongs to the midasin family.</text>
</comment>
<dbReference type="PIRSF" id="PIRSF010340">
    <property type="entry name" value="Midasin"/>
    <property type="match status" value="1"/>
</dbReference>
<feature type="compositionally biased region" description="Basic and acidic residues" evidence="10">
    <location>
        <begin position="4219"/>
        <end position="4228"/>
    </location>
</feature>
<dbReference type="PANTHER" id="PTHR48103:SF2">
    <property type="entry name" value="MIDASIN"/>
    <property type="match status" value="1"/>
</dbReference>
<feature type="compositionally biased region" description="Basic and acidic residues" evidence="10">
    <location>
        <begin position="4366"/>
        <end position="4390"/>
    </location>
</feature>
<dbReference type="InterPro" id="IPR036465">
    <property type="entry name" value="vWFA_dom_sf"/>
</dbReference>
<evidence type="ECO:0000256" key="9">
    <source>
        <dbReference type="PIRNR" id="PIRNR010340"/>
    </source>
</evidence>
<evidence type="ECO:0000313" key="13">
    <source>
        <dbReference type="Proteomes" id="UP001447188"/>
    </source>
</evidence>
<dbReference type="EMBL" id="JBBBZM010000063">
    <property type="protein sequence ID" value="KAL0635764.1"/>
    <property type="molecule type" value="Genomic_DNA"/>
</dbReference>
<dbReference type="Pfam" id="PF07728">
    <property type="entry name" value="AAA_5"/>
    <property type="match status" value="9"/>
</dbReference>
<dbReference type="InterPro" id="IPR025662">
    <property type="entry name" value="Sigma_54_int_dom_ATP-bd_1"/>
</dbReference>
<evidence type="ECO:0000256" key="6">
    <source>
        <dbReference type="ARBA" id="ARBA00022840"/>
    </source>
</evidence>
<dbReference type="InterPro" id="IPR027417">
    <property type="entry name" value="P-loop_NTPase"/>
</dbReference>
<feature type="compositionally biased region" description="Acidic residues" evidence="10">
    <location>
        <begin position="4068"/>
        <end position="4085"/>
    </location>
</feature>
<evidence type="ECO:0000256" key="10">
    <source>
        <dbReference type="SAM" id="MobiDB-lite"/>
    </source>
</evidence>
<reference evidence="12 13" key="1">
    <citation type="submission" date="2024-02" db="EMBL/GenBank/DDBJ databases">
        <title>Discinaceae phylogenomics.</title>
        <authorList>
            <person name="Dirks A.C."/>
            <person name="James T.Y."/>
        </authorList>
    </citation>
    <scope>NUCLEOTIDE SEQUENCE [LARGE SCALE GENOMIC DNA]</scope>
    <source>
        <strain evidence="12 13">ACD0624</strain>
    </source>
</reference>
<keyword evidence="8 9" id="KW-0539">Nucleus</keyword>
<feature type="compositionally biased region" description="Acidic residues" evidence="10">
    <location>
        <begin position="4035"/>
        <end position="4049"/>
    </location>
</feature>
<keyword evidence="6 9" id="KW-0067">ATP-binding</keyword>
<feature type="compositionally biased region" description="Gly residues" evidence="10">
    <location>
        <begin position="3994"/>
        <end position="4003"/>
    </location>
</feature>
<dbReference type="SMART" id="SM00382">
    <property type="entry name" value="AAA"/>
    <property type="match status" value="6"/>
</dbReference>
<dbReference type="InterPro" id="IPR048617">
    <property type="entry name" value="MDN1_AAA_lid_4"/>
</dbReference>
<dbReference type="SUPFAM" id="SSF52540">
    <property type="entry name" value="P-loop containing nucleoside triphosphate hydrolases"/>
    <property type="match status" value="6"/>
</dbReference>
<protein>
    <recommendedName>
        <fullName evidence="4 9">Midasin</fullName>
    </recommendedName>
</protein>
<evidence type="ECO:0000256" key="2">
    <source>
        <dbReference type="ARBA" id="ARBA00004642"/>
    </source>
</evidence>
<dbReference type="InterPro" id="IPR041190">
    <property type="entry name" value="Midasin_AAA_lid_5"/>
</dbReference>
<dbReference type="InterPro" id="IPR003593">
    <property type="entry name" value="AAA+_ATPase"/>
</dbReference>
<evidence type="ECO:0000259" key="11">
    <source>
        <dbReference type="PROSITE" id="PS50234"/>
    </source>
</evidence>
<evidence type="ECO:0000256" key="3">
    <source>
        <dbReference type="ARBA" id="ARBA00007188"/>
    </source>
</evidence>
<dbReference type="CDD" id="cd00009">
    <property type="entry name" value="AAA"/>
    <property type="match status" value="2"/>
</dbReference>
<dbReference type="CDD" id="cd01460">
    <property type="entry name" value="vWA_midasin"/>
    <property type="match status" value="1"/>
</dbReference>
<evidence type="ECO:0000256" key="1">
    <source>
        <dbReference type="ARBA" id="ARBA00004604"/>
    </source>
</evidence>
<feature type="compositionally biased region" description="Basic and acidic residues" evidence="10">
    <location>
        <begin position="4477"/>
        <end position="4491"/>
    </location>
</feature>
<dbReference type="Proteomes" id="UP001447188">
    <property type="component" value="Unassembled WGS sequence"/>
</dbReference>
<dbReference type="InterPro" id="IPR002035">
    <property type="entry name" value="VWF_A"/>
</dbReference>
<feature type="compositionally biased region" description="Basic and acidic residues" evidence="10">
    <location>
        <begin position="4089"/>
        <end position="4111"/>
    </location>
</feature>
<comment type="function">
    <text evidence="9">Nuclear chaperone required for maturation and nuclear export of pre-60S ribosome subunits.</text>
</comment>
<comment type="caution">
    <text evidence="12">The sequence shown here is derived from an EMBL/GenBank/DDBJ whole genome shotgun (WGS) entry which is preliminary data.</text>
</comment>
<dbReference type="InterPro" id="IPR011704">
    <property type="entry name" value="ATPase_dyneun-rel_AAA"/>
</dbReference>
<comment type="subcellular location">
    <subcellularLocation>
        <location evidence="1">Nucleus</location>
        <location evidence="1">Nucleolus</location>
    </subcellularLocation>
    <subcellularLocation>
        <location evidence="2">Nucleus</location>
        <location evidence="2">Nucleoplasm</location>
    </subcellularLocation>
</comment>
<name>A0ABR3GIK5_9PEZI</name>
<feature type="compositionally biased region" description="Basic and acidic residues" evidence="10">
    <location>
        <begin position="4120"/>
        <end position="4139"/>
    </location>
</feature>
<feature type="compositionally biased region" description="Basic and acidic residues" evidence="10">
    <location>
        <begin position="4501"/>
        <end position="4514"/>
    </location>
</feature>
<feature type="compositionally biased region" description="Acidic residues" evidence="10">
    <location>
        <begin position="4140"/>
        <end position="4158"/>
    </location>
</feature>
<evidence type="ECO:0000256" key="5">
    <source>
        <dbReference type="ARBA" id="ARBA00022741"/>
    </source>
</evidence>
<dbReference type="Gene3D" id="3.40.50.410">
    <property type="entry name" value="von Willebrand factor, type A domain"/>
    <property type="match status" value="1"/>
</dbReference>
<feature type="compositionally biased region" description="Basic and acidic residues" evidence="10">
    <location>
        <begin position="4316"/>
        <end position="4342"/>
    </location>
</feature>
<accession>A0ABR3GIK5</accession>
<feature type="compositionally biased region" description="Acidic residues" evidence="10">
    <location>
        <begin position="4233"/>
        <end position="4278"/>
    </location>
</feature>
<dbReference type="SUPFAM" id="SSF53300">
    <property type="entry name" value="vWA-like"/>
    <property type="match status" value="1"/>
</dbReference>
<organism evidence="12 13">
    <name type="scientific">Discina gigas</name>
    <dbReference type="NCBI Taxonomy" id="1032678"/>
    <lineage>
        <taxon>Eukaryota</taxon>
        <taxon>Fungi</taxon>
        <taxon>Dikarya</taxon>
        <taxon>Ascomycota</taxon>
        <taxon>Pezizomycotina</taxon>
        <taxon>Pezizomycetes</taxon>
        <taxon>Pezizales</taxon>
        <taxon>Discinaceae</taxon>
        <taxon>Discina</taxon>
    </lineage>
</organism>
<dbReference type="Pfam" id="PF21108">
    <property type="entry name" value="MDN1_4th"/>
    <property type="match status" value="1"/>
</dbReference>
<dbReference type="PROSITE" id="PS00675">
    <property type="entry name" value="SIGMA54_INTERACT_1"/>
    <property type="match status" value="1"/>
</dbReference>
<evidence type="ECO:0000256" key="4">
    <source>
        <dbReference type="ARBA" id="ARBA00017143"/>
    </source>
</evidence>
<feature type="region of interest" description="Disordered" evidence="10">
    <location>
        <begin position="3981"/>
        <end position="4545"/>
    </location>
</feature>
<proteinExistence type="inferred from homology"/>